<organism evidence="2">
    <name type="scientific">marine metagenome</name>
    <dbReference type="NCBI Taxonomy" id="408172"/>
    <lineage>
        <taxon>unclassified sequences</taxon>
        <taxon>metagenomes</taxon>
        <taxon>ecological metagenomes</taxon>
    </lineage>
</organism>
<evidence type="ECO:0000256" key="1">
    <source>
        <dbReference type="SAM" id="MobiDB-lite"/>
    </source>
</evidence>
<gene>
    <name evidence="2" type="ORF">METZ01_LOCUS265061</name>
</gene>
<dbReference type="EMBL" id="UINC01074727">
    <property type="protein sequence ID" value="SVC12207.1"/>
    <property type="molecule type" value="Genomic_DNA"/>
</dbReference>
<reference evidence="2" key="1">
    <citation type="submission" date="2018-05" db="EMBL/GenBank/DDBJ databases">
        <authorList>
            <person name="Lanie J.A."/>
            <person name="Ng W.-L."/>
            <person name="Kazmierczak K.M."/>
            <person name="Andrzejewski T.M."/>
            <person name="Davidsen T.M."/>
            <person name="Wayne K.J."/>
            <person name="Tettelin H."/>
            <person name="Glass J.I."/>
            <person name="Rusch D."/>
            <person name="Podicherti R."/>
            <person name="Tsui H.-C.T."/>
            <person name="Winkler M.E."/>
        </authorList>
    </citation>
    <scope>NUCLEOTIDE SEQUENCE</scope>
</reference>
<accession>A0A382JM84</accession>
<feature type="region of interest" description="Disordered" evidence="1">
    <location>
        <begin position="43"/>
        <end position="65"/>
    </location>
</feature>
<feature type="region of interest" description="Disordered" evidence="1">
    <location>
        <begin position="1"/>
        <end position="21"/>
    </location>
</feature>
<protein>
    <submittedName>
        <fullName evidence="2">Uncharacterized protein</fullName>
    </submittedName>
</protein>
<sequence length="65" mass="7513">MGDPREGPLLGDAQLPGMKKHKQLRKVAQAQKRAEYQKKKAKRALKKIKKEPQPTSRTSYPHMKF</sequence>
<name>A0A382JM84_9ZZZZ</name>
<evidence type="ECO:0000313" key="2">
    <source>
        <dbReference type="EMBL" id="SVC12207.1"/>
    </source>
</evidence>
<proteinExistence type="predicted"/>
<dbReference type="AlphaFoldDB" id="A0A382JM84"/>